<protein>
    <submittedName>
        <fullName evidence="1">Uncharacterized protein</fullName>
    </submittedName>
</protein>
<evidence type="ECO:0000313" key="2">
    <source>
        <dbReference type="Proteomes" id="UP000005237"/>
    </source>
</evidence>
<organism evidence="1 2">
    <name type="scientific">Caenorhabditis japonica</name>
    <dbReference type="NCBI Taxonomy" id="281687"/>
    <lineage>
        <taxon>Eukaryota</taxon>
        <taxon>Metazoa</taxon>
        <taxon>Ecdysozoa</taxon>
        <taxon>Nematoda</taxon>
        <taxon>Chromadorea</taxon>
        <taxon>Rhabditida</taxon>
        <taxon>Rhabditina</taxon>
        <taxon>Rhabditomorpha</taxon>
        <taxon>Rhabditoidea</taxon>
        <taxon>Rhabditidae</taxon>
        <taxon>Peloderinae</taxon>
        <taxon>Caenorhabditis</taxon>
    </lineage>
</organism>
<name>A0A8R1EKF0_CAEJA</name>
<keyword evidence="2" id="KW-1185">Reference proteome</keyword>
<proteinExistence type="predicted"/>
<accession>A0A8R1EKF0</accession>
<evidence type="ECO:0000313" key="1">
    <source>
        <dbReference type="EnsemblMetazoa" id="CJA36718.1"/>
    </source>
</evidence>
<dbReference type="EnsemblMetazoa" id="CJA36718.1">
    <property type="protein sequence ID" value="CJA36718.1"/>
    <property type="gene ID" value="WBGene00212565"/>
</dbReference>
<dbReference type="AlphaFoldDB" id="A0A8R1EKF0"/>
<dbReference type="Proteomes" id="UP000005237">
    <property type="component" value="Unassembled WGS sequence"/>
</dbReference>
<sequence length="73" mass="8614">MQWKLYKKRILLNDDERSHRQTTIINLASERILDGRWWGGGNRIHLPVQDKWFIGLLCAWCTVCRADSVPGNY</sequence>
<reference evidence="2" key="1">
    <citation type="submission" date="2010-08" db="EMBL/GenBank/DDBJ databases">
        <authorList>
            <consortium name="Caenorhabditis japonica Sequencing Consortium"/>
            <person name="Wilson R.K."/>
        </authorList>
    </citation>
    <scope>NUCLEOTIDE SEQUENCE [LARGE SCALE GENOMIC DNA]</scope>
    <source>
        <strain evidence="2">DF5081</strain>
    </source>
</reference>
<reference evidence="1" key="2">
    <citation type="submission" date="2022-06" db="UniProtKB">
        <authorList>
            <consortium name="EnsemblMetazoa"/>
        </authorList>
    </citation>
    <scope>IDENTIFICATION</scope>
    <source>
        <strain evidence="1">DF5081</strain>
    </source>
</reference>